<dbReference type="RefSeq" id="XP_031578512.1">
    <property type="nucleotide sequence ID" value="XM_031721676.1"/>
</dbReference>
<evidence type="ECO:0000313" key="2">
    <source>
        <dbReference type="Proteomes" id="UP000002038"/>
    </source>
</evidence>
<dbReference type="VEuPathDB" id="FungiDB:BDBG_04459"/>
<keyword evidence="2" id="KW-1185">Reference proteome</keyword>
<name>A0A179UNQ1_BLAGS</name>
<proteinExistence type="predicted"/>
<sequence length="121" mass="13946">MPVFEYSDFCWDQFGKPSLPSPLTLPAPVRSLILSGDERRAKRMESGRMHGRGPIKLLIVVLMMIIMMVREGPGSMHDVRPLARYGPCQYSSYPSLRRPKKKRGSDADQRWLMRWHASQSE</sequence>
<organism evidence="1 2">
    <name type="scientific">Blastomyces gilchristii (strain SLH14081)</name>
    <name type="common">Blastomyces dermatitidis</name>
    <dbReference type="NCBI Taxonomy" id="559298"/>
    <lineage>
        <taxon>Eukaryota</taxon>
        <taxon>Fungi</taxon>
        <taxon>Dikarya</taxon>
        <taxon>Ascomycota</taxon>
        <taxon>Pezizomycotina</taxon>
        <taxon>Eurotiomycetes</taxon>
        <taxon>Eurotiomycetidae</taxon>
        <taxon>Onygenales</taxon>
        <taxon>Ajellomycetaceae</taxon>
        <taxon>Blastomyces</taxon>
    </lineage>
</organism>
<gene>
    <name evidence="1" type="ORF">BDBG_04459</name>
</gene>
<dbReference type="EMBL" id="GG657456">
    <property type="protein sequence ID" value="OAT08858.1"/>
    <property type="molecule type" value="Genomic_DNA"/>
</dbReference>
<dbReference type="AlphaFoldDB" id="A0A179UNQ1"/>
<evidence type="ECO:0000313" key="1">
    <source>
        <dbReference type="EMBL" id="OAT08858.1"/>
    </source>
</evidence>
<reference evidence="2" key="1">
    <citation type="journal article" date="2015" name="PLoS Genet.">
        <title>The dynamic genome and transcriptome of the human fungal pathogen Blastomyces and close relative Emmonsia.</title>
        <authorList>
            <person name="Munoz J.F."/>
            <person name="Gauthier G.M."/>
            <person name="Desjardins C.A."/>
            <person name="Gallo J.E."/>
            <person name="Holder J."/>
            <person name="Sullivan T.D."/>
            <person name="Marty A.J."/>
            <person name="Carmen J.C."/>
            <person name="Chen Z."/>
            <person name="Ding L."/>
            <person name="Gujja S."/>
            <person name="Magrini V."/>
            <person name="Misas E."/>
            <person name="Mitreva M."/>
            <person name="Priest M."/>
            <person name="Saif S."/>
            <person name="Whiston E.A."/>
            <person name="Young S."/>
            <person name="Zeng Q."/>
            <person name="Goldman W.E."/>
            <person name="Mardis E.R."/>
            <person name="Taylor J.W."/>
            <person name="McEwen J.G."/>
            <person name="Clay O.K."/>
            <person name="Klein B.S."/>
            <person name="Cuomo C.A."/>
        </authorList>
    </citation>
    <scope>NUCLEOTIDE SEQUENCE [LARGE SCALE GENOMIC DNA]</scope>
    <source>
        <strain evidence="2">SLH14081</strain>
    </source>
</reference>
<dbReference type="Proteomes" id="UP000002038">
    <property type="component" value="Unassembled WGS sequence"/>
</dbReference>
<dbReference type="KEGG" id="bgh:BDBG_04459"/>
<accession>A0A179UNQ1</accession>
<protein>
    <submittedName>
        <fullName evidence="1">Uncharacterized protein</fullName>
    </submittedName>
</protein>
<dbReference type="GeneID" id="42528101"/>